<evidence type="ECO:0000256" key="7">
    <source>
        <dbReference type="ARBA" id="ARBA00023315"/>
    </source>
</evidence>
<dbReference type="InterPro" id="IPR029055">
    <property type="entry name" value="Ntn_hydrolases_N"/>
</dbReference>
<dbReference type="Proteomes" id="UP001165366">
    <property type="component" value="Unassembled WGS sequence"/>
</dbReference>
<comment type="caution">
    <text evidence="10">The sequence shown here is derived from an EMBL/GenBank/DDBJ whole genome shotgun (WGS) entry which is preliminary data.</text>
</comment>
<dbReference type="EC" id="2.3.2.2" evidence="9"/>
<dbReference type="InterPro" id="IPR043137">
    <property type="entry name" value="GGT_ssub_C"/>
</dbReference>
<evidence type="ECO:0000256" key="6">
    <source>
        <dbReference type="ARBA" id="ARBA00023145"/>
    </source>
</evidence>
<gene>
    <name evidence="10" type="primary">ggt</name>
    <name evidence="10" type="ORF">L6773_05475</name>
</gene>
<keyword evidence="6 9" id="KW-0865">Zymogen</keyword>
<evidence type="ECO:0000256" key="1">
    <source>
        <dbReference type="ARBA" id="ARBA00001049"/>
    </source>
</evidence>
<proteinExistence type="inferred from homology"/>
<keyword evidence="4 9" id="KW-0808">Transferase</keyword>
<dbReference type="NCBIfam" id="TIGR00066">
    <property type="entry name" value="g_glut_trans"/>
    <property type="match status" value="1"/>
</dbReference>
<keyword evidence="5 9" id="KW-0378">Hydrolase</keyword>
<dbReference type="GO" id="GO:0103068">
    <property type="term" value="F:leukotriene C4 gamma-glutamyl transferase activity"/>
    <property type="evidence" value="ECO:0007669"/>
    <property type="project" value="UniProtKB-EC"/>
</dbReference>
<dbReference type="SUPFAM" id="SSF56235">
    <property type="entry name" value="N-terminal nucleophile aminohydrolases (Ntn hydrolases)"/>
    <property type="match status" value="1"/>
</dbReference>
<dbReference type="EC" id="3.4.19.13" evidence="9"/>
<dbReference type="PRINTS" id="PR01210">
    <property type="entry name" value="GGTRANSPTASE"/>
</dbReference>
<dbReference type="InterPro" id="IPR051792">
    <property type="entry name" value="GGT_bact"/>
</dbReference>
<dbReference type="InterPro" id="IPR043138">
    <property type="entry name" value="GGT_lsub"/>
</dbReference>
<comment type="pathway">
    <text evidence="9">Sulfur metabolism; glutathione metabolism.</text>
</comment>
<keyword evidence="9" id="KW-0317">Glutathione biosynthesis</keyword>
<evidence type="ECO:0000256" key="3">
    <source>
        <dbReference type="ARBA" id="ARBA00009381"/>
    </source>
</evidence>
<comment type="similarity">
    <text evidence="3 9">Belongs to the gamma-glutamyltransferase family.</text>
</comment>
<keyword evidence="11" id="KW-1185">Reference proteome</keyword>
<reference evidence="10" key="1">
    <citation type="submission" date="2022-01" db="EMBL/GenBank/DDBJ databases">
        <authorList>
            <person name="Wang Y."/>
        </authorList>
    </citation>
    <scope>NUCLEOTIDE SEQUENCE</scope>
    <source>
        <strain evidence="10">WB101</strain>
    </source>
</reference>
<evidence type="ECO:0000313" key="10">
    <source>
        <dbReference type="EMBL" id="MCG2588004.1"/>
    </source>
</evidence>
<dbReference type="EMBL" id="JAKLWS010000004">
    <property type="protein sequence ID" value="MCG2588004.1"/>
    <property type="molecule type" value="Genomic_DNA"/>
</dbReference>
<comment type="catalytic activity">
    <reaction evidence="8 9">
        <text>an N-terminal (5-L-glutamyl)-[peptide] + an alpha-amino acid = 5-L-glutamyl amino acid + an N-terminal L-alpha-aminoacyl-[peptide]</text>
        <dbReference type="Rhea" id="RHEA:23904"/>
        <dbReference type="Rhea" id="RHEA-COMP:9780"/>
        <dbReference type="Rhea" id="RHEA-COMP:9795"/>
        <dbReference type="ChEBI" id="CHEBI:77644"/>
        <dbReference type="ChEBI" id="CHEBI:78597"/>
        <dbReference type="ChEBI" id="CHEBI:78599"/>
        <dbReference type="ChEBI" id="CHEBI:78608"/>
        <dbReference type="EC" id="2.3.2.2"/>
    </reaction>
</comment>
<evidence type="ECO:0000256" key="9">
    <source>
        <dbReference type="RuleBase" id="RU368036"/>
    </source>
</evidence>
<protein>
    <recommendedName>
        <fullName evidence="9">Glutathione hydrolase proenzyme</fullName>
        <ecNumber evidence="9">2.3.2.2</ecNumber>
        <ecNumber evidence="9">3.4.19.13</ecNumber>
    </recommendedName>
    <component>
        <recommendedName>
            <fullName evidence="9">Glutathione hydrolase large chain</fullName>
        </recommendedName>
    </component>
    <component>
        <recommendedName>
            <fullName evidence="9">Glutathione hydrolase small chain</fullName>
        </recommendedName>
    </component>
</protein>
<comment type="catalytic activity">
    <reaction evidence="2 9">
        <text>glutathione + H2O = L-cysteinylglycine + L-glutamate</text>
        <dbReference type="Rhea" id="RHEA:28807"/>
        <dbReference type="ChEBI" id="CHEBI:15377"/>
        <dbReference type="ChEBI" id="CHEBI:29985"/>
        <dbReference type="ChEBI" id="CHEBI:57925"/>
        <dbReference type="ChEBI" id="CHEBI:61694"/>
        <dbReference type="EC" id="3.4.19.13"/>
    </reaction>
</comment>
<dbReference type="Gene3D" id="1.10.246.130">
    <property type="match status" value="1"/>
</dbReference>
<dbReference type="PANTHER" id="PTHR43199:SF1">
    <property type="entry name" value="GLUTATHIONE HYDROLASE PROENZYME"/>
    <property type="match status" value="1"/>
</dbReference>
<organism evidence="10 11">
    <name type="scientific">Rhodohalobacter sulfatireducens</name>
    <dbReference type="NCBI Taxonomy" id="2911366"/>
    <lineage>
        <taxon>Bacteria</taxon>
        <taxon>Pseudomonadati</taxon>
        <taxon>Balneolota</taxon>
        <taxon>Balneolia</taxon>
        <taxon>Balneolales</taxon>
        <taxon>Balneolaceae</taxon>
        <taxon>Rhodohalobacter</taxon>
    </lineage>
</organism>
<keyword evidence="7 9" id="KW-0012">Acyltransferase</keyword>
<dbReference type="Pfam" id="PF01019">
    <property type="entry name" value="G_glu_transpept"/>
    <property type="match status" value="1"/>
</dbReference>
<evidence type="ECO:0000256" key="5">
    <source>
        <dbReference type="ARBA" id="ARBA00022801"/>
    </source>
</evidence>
<dbReference type="RefSeq" id="WP_237852848.1">
    <property type="nucleotide sequence ID" value="NZ_JAKLWS010000004.1"/>
</dbReference>
<comment type="subunit">
    <text evidence="9">This enzyme consists of two polypeptide chains, which are synthesized in precursor form from a single polypeptide.</text>
</comment>
<accession>A0ABS9KAW5</accession>
<comment type="catalytic activity">
    <reaction evidence="1 9">
        <text>an S-substituted glutathione + H2O = an S-substituted L-cysteinylglycine + L-glutamate</text>
        <dbReference type="Rhea" id="RHEA:59468"/>
        <dbReference type="ChEBI" id="CHEBI:15377"/>
        <dbReference type="ChEBI" id="CHEBI:29985"/>
        <dbReference type="ChEBI" id="CHEBI:90779"/>
        <dbReference type="ChEBI" id="CHEBI:143103"/>
        <dbReference type="EC" id="3.4.19.13"/>
    </reaction>
</comment>
<dbReference type="Gene3D" id="3.60.20.40">
    <property type="match status" value="1"/>
</dbReference>
<name>A0ABS9KAW5_9BACT</name>
<evidence type="ECO:0000256" key="2">
    <source>
        <dbReference type="ARBA" id="ARBA00001089"/>
    </source>
</evidence>
<dbReference type="PANTHER" id="PTHR43199">
    <property type="entry name" value="GLUTATHIONE HYDROLASE"/>
    <property type="match status" value="1"/>
</dbReference>
<evidence type="ECO:0000256" key="4">
    <source>
        <dbReference type="ARBA" id="ARBA00022679"/>
    </source>
</evidence>
<evidence type="ECO:0000313" key="11">
    <source>
        <dbReference type="Proteomes" id="UP001165366"/>
    </source>
</evidence>
<comment type="PTM">
    <text evidence="9">Cleaved by autocatalysis into a large and a small subunit.</text>
</comment>
<dbReference type="InterPro" id="IPR000101">
    <property type="entry name" value="GGT_peptidase"/>
</dbReference>
<reference evidence="10" key="2">
    <citation type="submission" date="2024-05" db="EMBL/GenBank/DDBJ databases">
        <title>Rhodohalobacter halophilus gen. nov., sp. nov., a moderately halophilic member of the family Balneolaceae.</title>
        <authorList>
            <person name="Xia J."/>
        </authorList>
    </citation>
    <scope>NUCLEOTIDE SEQUENCE</scope>
    <source>
        <strain evidence="10">WB101</strain>
    </source>
</reference>
<evidence type="ECO:0000256" key="8">
    <source>
        <dbReference type="ARBA" id="ARBA00047417"/>
    </source>
</evidence>
<sequence>MPKKLNNHTIGAVSAGHQATAETAAQILKSGGNAFDAVVAANLTACVVEPVLASFAGGGFLLAETAGGQQTLYDFFVQTPRKIKPKSEFSFFPISADFGYAKQEFHIGPGSMATPGTVKGLFEIHRDLCSMPFPGLAEPAIKLARDGVKMNSFQAGAIQITEAIYASNKEASKIFRSRKKDRAFISEGEWLTQPRLADFIEELAMEGESYFYDGEVADKICRICEEEGGHLTREDLVNYRVEKRDPLHLEYRDSSLSMNPPPSSGGLLIAFALKLMESLDRKSFQSFSELLVEVQEMTNRARIENIIENDDPNKFEEMLHAPFIEMYKKQVQHRRKASRGTTQISIVDTDGNMASLTTSNGSGSGVMIPGTGVMMNNMLGEEDLNPVGFYNWPADQRISSMMAPAIIQLRDGKKVVLGSGGSNRIRTAILQVLLNLIDNEMDLKEAIQAPRIHFENDFLNIEKGFSEEIIAELSEKYPNHKIWEKGNLFFGGVHAVSVKEGHFSGFGDPRRGGVSILL</sequence>